<gene>
    <name evidence="5" type="ORF">UFOPK3164_00986</name>
    <name evidence="6" type="ORF">UFOPK3427_01346</name>
    <name evidence="7" type="ORF">UFOPK4112_00634</name>
</gene>
<evidence type="ECO:0000256" key="2">
    <source>
        <dbReference type="ARBA" id="ARBA00023002"/>
    </source>
</evidence>
<dbReference type="Pfam" id="PF00881">
    <property type="entry name" value="Nitroreductase"/>
    <property type="match status" value="1"/>
</dbReference>
<organism evidence="6">
    <name type="scientific">freshwater metagenome</name>
    <dbReference type="NCBI Taxonomy" id="449393"/>
    <lineage>
        <taxon>unclassified sequences</taxon>
        <taxon>metagenomes</taxon>
        <taxon>ecological metagenomes</taxon>
    </lineage>
</organism>
<dbReference type="InterPro" id="IPR000415">
    <property type="entry name" value="Nitroreductase-like"/>
</dbReference>
<evidence type="ECO:0000256" key="1">
    <source>
        <dbReference type="ARBA" id="ARBA00007118"/>
    </source>
</evidence>
<dbReference type="EMBL" id="CAFABE010000041">
    <property type="protein sequence ID" value="CAB4829059.1"/>
    <property type="molecule type" value="Genomic_DNA"/>
</dbReference>
<feature type="region of interest" description="Disordered" evidence="3">
    <location>
        <begin position="184"/>
        <end position="203"/>
    </location>
</feature>
<dbReference type="EMBL" id="CAFBPM010000004">
    <property type="protein sequence ID" value="CAB5016400.1"/>
    <property type="molecule type" value="Genomic_DNA"/>
</dbReference>
<name>A0A6J7E7N6_9ZZZZ</name>
<sequence>MTTEQPREFFDVVLNQRACRSFDQREVDDSLIEQILTAATHAPSAENLQPWVFLVVRDDAQRARVGDLTRRAWNSGGREHSASRLSPEMMKDVDQGAEFGTQEAPVTIVLCGDATIGLDMTLPSSVFPAAQNLLLAASALGLGSTMTTLATMFAQELSTILDLPDSVRPMAVIPIGWPKRPLGPPKRLPLSERAHRDRYNNPW</sequence>
<dbReference type="InterPro" id="IPR029479">
    <property type="entry name" value="Nitroreductase"/>
</dbReference>
<dbReference type="EMBL" id="CAFBLT010000001">
    <property type="protein sequence ID" value="CAB4879077.1"/>
    <property type="molecule type" value="Genomic_DNA"/>
</dbReference>
<dbReference type="Gene3D" id="3.40.109.10">
    <property type="entry name" value="NADH Oxidase"/>
    <property type="match status" value="1"/>
</dbReference>
<accession>A0A6J7E7N6</accession>
<dbReference type="PANTHER" id="PTHR43673">
    <property type="entry name" value="NAD(P)H NITROREDUCTASE YDGI-RELATED"/>
    <property type="match status" value="1"/>
</dbReference>
<reference evidence="6" key="1">
    <citation type="submission" date="2020-05" db="EMBL/GenBank/DDBJ databases">
        <authorList>
            <person name="Chiriac C."/>
            <person name="Salcher M."/>
            <person name="Ghai R."/>
            <person name="Kavagutti S V."/>
        </authorList>
    </citation>
    <scope>NUCLEOTIDE SEQUENCE</scope>
</reference>
<evidence type="ECO:0000313" key="7">
    <source>
        <dbReference type="EMBL" id="CAB5016400.1"/>
    </source>
</evidence>
<keyword evidence="2" id="KW-0560">Oxidoreductase</keyword>
<dbReference type="PANTHER" id="PTHR43673:SF10">
    <property type="entry name" value="NADH DEHYDROGENASE_NAD(P)H NITROREDUCTASE XCC3605-RELATED"/>
    <property type="match status" value="1"/>
</dbReference>
<dbReference type="SUPFAM" id="SSF55469">
    <property type="entry name" value="FMN-dependent nitroreductase-like"/>
    <property type="match status" value="1"/>
</dbReference>
<evidence type="ECO:0000259" key="4">
    <source>
        <dbReference type="Pfam" id="PF00881"/>
    </source>
</evidence>
<evidence type="ECO:0000313" key="6">
    <source>
        <dbReference type="EMBL" id="CAB4879077.1"/>
    </source>
</evidence>
<dbReference type="AlphaFoldDB" id="A0A6J7E7N6"/>
<evidence type="ECO:0000313" key="5">
    <source>
        <dbReference type="EMBL" id="CAB4829059.1"/>
    </source>
</evidence>
<dbReference type="GO" id="GO:0016491">
    <property type="term" value="F:oxidoreductase activity"/>
    <property type="evidence" value="ECO:0007669"/>
    <property type="project" value="UniProtKB-KW"/>
</dbReference>
<proteinExistence type="inferred from homology"/>
<comment type="similarity">
    <text evidence="1">Belongs to the nitroreductase family.</text>
</comment>
<protein>
    <submittedName>
        <fullName evidence="6">Unannotated protein</fullName>
    </submittedName>
</protein>
<evidence type="ECO:0000256" key="3">
    <source>
        <dbReference type="SAM" id="MobiDB-lite"/>
    </source>
</evidence>
<feature type="domain" description="Nitroreductase" evidence="4">
    <location>
        <begin position="16"/>
        <end position="177"/>
    </location>
</feature>
<feature type="compositionally biased region" description="Basic and acidic residues" evidence="3">
    <location>
        <begin position="189"/>
        <end position="203"/>
    </location>
</feature>